<reference evidence="1 2" key="2">
    <citation type="journal article" date="2022" name="Mol. Ecol. Resour.">
        <title>The genomes of chicory, endive, great burdock and yacon provide insights into Asteraceae paleo-polyploidization history and plant inulin production.</title>
        <authorList>
            <person name="Fan W."/>
            <person name="Wang S."/>
            <person name="Wang H."/>
            <person name="Wang A."/>
            <person name="Jiang F."/>
            <person name="Liu H."/>
            <person name="Zhao H."/>
            <person name="Xu D."/>
            <person name="Zhang Y."/>
        </authorList>
    </citation>
    <scope>NUCLEOTIDE SEQUENCE [LARGE SCALE GENOMIC DNA]</scope>
    <source>
        <strain evidence="2">cv. Yunnan</strain>
        <tissue evidence="1">Leaves</tissue>
    </source>
</reference>
<reference evidence="2" key="1">
    <citation type="journal article" date="2022" name="Mol. Ecol. Resour.">
        <title>The genomes of chicory, endive, great burdock and yacon provide insights into Asteraceae palaeo-polyploidization history and plant inulin production.</title>
        <authorList>
            <person name="Fan W."/>
            <person name="Wang S."/>
            <person name="Wang H."/>
            <person name="Wang A."/>
            <person name="Jiang F."/>
            <person name="Liu H."/>
            <person name="Zhao H."/>
            <person name="Xu D."/>
            <person name="Zhang Y."/>
        </authorList>
    </citation>
    <scope>NUCLEOTIDE SEQUENCE [LARGE SCALE GENOMIC DNA]</scope>
    <source>
        <strain evidence="2">cv. Yunnan</strain>
    </source>
</reference>
<organism evidence="1 2">
    <name type="scientific">Smallanthus sonchifolius</name>
    <dbReference type="NCBI Taxonomy" id="185202"/>
    <lineage>
        <taxon>Eukaryota</taxon>
        <taxon>Viridiplantae</taxon>
        <taxon>Streptophyta</taxon>
        <taxon>Embryophyta</taxon>
        <taxon>Tracheophyta</taxon>
        <taxon>Spermatophyta</taxon>
        <taxon>Magnoliopsida</taxon>
        <taxon>eudicotyledons</taxon>
        <taxon>Gunneridae</taxon>
        <taxon>Pentapetalae</taxon>
        <taxon>asterids</taxon>
        <taxon>campanulids</taxon>
        <taxon>Asterales</taxon>
        <taxon>Asteraceae</taxon>
        <taxon>Asteroideae</taxon>
        <taxon>Heliantheae alliance</taxon>
        <taxon>Millerieae</taxon>
        <taxon>Smallanthus</taxon>
    </lineage>
</organism>
<proteinExistence type="predicted"/>
<accession>A0ACB9DA40</accession>
<gene>
    <name evidence="1" type="ORF">L1987_61094</name>
</gene>
<name>A0ACB9DA40_9ASTR</name>
<sequence>MNEAQGPTMGDMLSNDELMVGTPSRDSSPTHEVEDNMHTPSFSMQNDIQEDNNNEGQQEMNNTVQREQRIRTQPRHLKDYQVKLPPSVDHAHPSSDQTSSTVHPLSNYVSYDKFSVAHKAFFAAITSHDEPKIFYQASQDERWREAMKKEIKALEQNKTWSLETLPLGKKAIDSKWVYKIKYRPDGSIERFKARLVAKGFTQMEGVDYHETFAPVAKLVTMRTLLSLATKRNWIIHQLDVNNAFLHGYLEEEVYMKIPQGFSEENETRVCRLRKSIYGLKQASRNWYHKFTTVLLDMGFIQAKADHSLFLYKHESIFVAALIYVDDVLVVGNNMATIQHTKSQLNDLFSIKDLGPLKYFLGIEVARTKDGMVLSQRKYTLDILQDSGLLGCKPSPFPMESTLKLGKGEE</sequence>
<keyword evidence="2" id="KW-1185">Reference proteome</keyword>
<comment type="caution">
    <text evidence="1">The sequence shown here is derived from an EMBL/GenBank/DDBJ whole genome shotgun (WGS) entry which is preliminary data.</text>
</comment>
<dbReference type="Proteomes" id="UP001056120">
    <property type="component" value="Linkage Group LG20"/>
</dbReference>
<evidence type="ECO:0000313" key="2">
    <source>
        <dbReference type="Proteomes" id="UP001056120"/>
    </source>
</evidence>
<dbReference type="EMBL" id="CM042037">
    <property type="protein sequence ID" value="KAI3743386.1"/>
    <property type="molecule type" value="Genomic_DNA"/>
</dbReference>
<evidence type="ECO:0000313" key="1">
    <source>
        <dbReference type="EMBL" id="KAI3743386.1"/>
    </source>
</evidence>
<protein>
    <submittedName>
        <fullName evidence="1">Uncharacterized protein</fullName>
    </submittedName>
</protein>